<keyword evidence="8" id="KW-1185">Reference proteome</keyword>
<evidence type="ECO:0000313" key="7">
    <source>
        <dbReference type="EMBL" id="CAG5928233.1"/>
    </source>
</evidence>
<dbReference type="GO" id="GO:0048010">
    <property type="term" value="P:vascular endothelial growth factor receptor signaling pathway"/>
    <property type="evidence" value="ECO:0007669"/>
    <property type="project" value="TreeGrafter"/>
</dbReference>
<comment type="similarity">
    <text evidence="3">Belongs to the PDGF/VEGF growth factor family.</text>
</comment>
<evidence type="ECO:0000256" key="2">
    <source>
        <dbReference type="ARBA" id="ARBA00023157"/>
    </source>
</evidence>
<dbReference type="SMART" id="SM00141">
    <property type="entry name" value="PDGF"/>
    <property type="match status" value="1"/>
</dbReference>
<dbReference type="AlphaFoldDB" id="A0A8S4BDI3"/>
<dbReference type="GO" id="GO:0001938">
    <property type="term" value="P:positive regulation of endothelial cell proliferation"/>
    <property type="evidence" value="ECO:0007669"/>
    <property type="project" value="TreeGrafter"/>
</dbReference>
<organism evidence="7 8">
    <name type="scientific">Menidia menidia</name>
    <name type="common">Atlantic silverside</name>
    <dbReference type="NCBI Taxonomy" id="238744"/>
    <lineage>
        <taxon>Eukaryota</taxon>
        <taxon>Metazoa</taxon>
        <taxon>Chordata</taxon>
        <taxon>Craniata</taxon>
        <taxon>Vertebrata</taxon>
        <taxon>Euteleostomi</taxon>
        <taxon>Actinopterygii</taxon>
        <taxon>Neopterygii</taxon>
        <taxon>Teleostei</taxon>
        <taxon>Neoteleostei</taxon>
        <taxon>Acanthomorphata</taxon>
        <taxon>Ovalentaria</taxon>
        <taxon>Atherinomorphae</taxon>
        <taxon>Atheriniformes</taxon>
        <taxon>Atherinopsidae</taxon>
        <taxon>Menidiinae</taxon>
        <taxon>Menidia</taxon>
    </lineage>
</organism>
<reference evidence="7" key="1">
    <citation type="submission" date="2021-05" db="EMBL/GenBank/DDBJ databases">
        <authorList>
            <person name="Tigano A."/>
        </authorList>
    </citation>
    <scope>NUCLEOTIDE SEQUENCE</scope>
</reference>
<dbReference type="GO" id="GO:0002040">
    <property type="term" value="P:sprouting angiogenesis"/>
    <property type="evidence" value="ECO:0007669"/>
    <property type="project" value="TreeGrafter"/>
</dbReference>
<dbReference type="GO" id="GO:0016020">
    <property type="term" value="C:membrane"/>
    <property type="evidence" value="ECO:0007669"/>
    <property type="project" value="InterPro"/>
</dbReference>
<feature type="signal peptide" evidence="5">
    <location>
        <begin position="1"/>
        <end position="22"/>
    </location>
</feature>
<protein>
    <submittedName>
        <fullName evidence="7">(Atlantic silverside) hypothetical protein</fullName>
    </submittedName>
</protein>
<dbReference type="GO" id="GO:0060754">
    <property type="term" value="P:positive regulation of mast cell chemotaxis"/>
    <property type="evidence" value="ECO:0007669"/>
    <property type="project" value="TreeGrafter"/>
</dbReference>
<dbReference type="OrthoDB" id="6370328at2759"/>
<evidence type="ECO:0000256" key="1">
    <source>
        <dbReference type="ARBA" id="ARBA00023030"/>
    </source>
</evidence>
<comment type="caution">
    <text evidence="7">The sequence shown here is derived from an EMBL/GenBank/DDBJ whole genome shotgun (WGS) entry which is preliminary data.</text>
</comment>
<evidence type="ECO:0000313" key="8">
    <source>
        <dbReference type="Proteomes" id="UP000677803"/>
    </source>
</evidence>
<feature type="compositionally biased region" description="Basic residues" evidence="4">
    <location>
        <begin position="140"/>
        <end position="149"/>
    </location>
</feature>
<feature type="chain" id="PRO_5035890850" evidence="5">
    <location>
        <begin position="23"/>
        <end position="167"/>
    </location>
</feature>
<dbReference type="GO" id="GO:0038084">
    <property type="term" value="P:vascular endothelial growth factor signaling pathway"/>
    <property type="evidence" value="ECO:0007669"/>
    <property type="project" value="TreeGrafter"/>
</dbReference>
<dbReference type="GO" id="GO:0050930">
    <property type="term" value="P:induction of positive chemotaxis"/>
    <property type="evidence" value="ECO:0007669"/>
    <property type="project" value="TreeGrafter"/>
</dbReference>
<evidence type="ECO:0000256" key="3">
    <source>
        <dbReference type="RuleBase" id="RU003818"/>
    </source>
</evidence>
<dbReference type="InterPro" id="IPR000072">
    <property type="entry name" value="PDGF/VEGF_dom"/>
</dbReference>
<evidence type="ECO:0000259" key="6">
    <source>
        <dbReference type="PROSITE" id="PS50278"/>
    </source>
</evidence>
<dbReference type="GO" id="GO:0008083">
    <property type="term" value="F:growth factor activity"/>
    <property type="evidence" value="ECO:0007669"/>
    <property type="project" value="UniProtKB-KW"/>
</dbReference>
<dbReference type="PANTHER" id="PTHR12025:SF15">
    <property type="entry name" value="VASCULAR ENDOTHELIAL GROWTH FACTOR C-LIKE ISOFORM X1"/>
    <property type="match status" value="1"/>
</dbReference>
<gene>
    <name evidence="7" type="ORF">MMEN_LOCUS11889</name>
</gene>
<feature type="region of interest" description="Disordered" evidence="4">
    <location>
        <begin position="126"/>
        <end position="167"/>
    </location>
</feature>
<dbReference type="Pfam" id="PF00341">
    <property type="entry name" value="PDGF"/>
    <property type="match status" value="1"/>
</dbReference>
<name>A0A8S4BDI3_9TELE</name>
<proteinExistence type="inferred from homology"/>
<evidence type="ECO:0000256" key="5">
    <source>
        <dbReference type="SAM" id="SignalP"/>
    </source>
</evidence>
<dbReference type="Proteomes" id="UP000677803">
    <property type="component" value="Unassembled WGS sequence"/>
</dbReference>
<dbReference type="GO" id="GO:0005172">
    <property type="term" value="F:vascular endothelial growth factor receptor binding"/>
    <property type="evidence" value="ECO:0007669"/>
    <property type="project" value="TreeGrafter"/>
</dbReference>
<accession>A0A8S4BDI3</accession>
<sequence length="167" mass="19482">MQRFVGTSLLYFLLLHLPPAQMFHLPEERPSRVTFMEVLGKSMCQPMEQLVDVEQEFPDDVEYLYIPACVPLWRCSGCCIDEQLECHPTAQRNITLEVMRINSLAQMEHVELTFVEHQECKCRLSQKPQTDNNNSESIKYRPRRRKCKKTATGCGESQFPKMRKNLG</sequence>
<dbReference type="GO" id="GO:0045766">
    <property type="term" value="P:positive regulation of angiogenesis"/>
    <property type="evidence" value="ECO:0007669"/>
    <property type="project" value="TreeGrafter"/>
</dbReference>
<dbReference type="CDD" id="cd00135">
    <property type="entry name" value="PDGF"/>
    <property type="match status" value="1"/>
</dbReference>
<feature type="compositionally biased region" description="Polar residues" evidence="4">
    <location>
        <begin position="126"/>
        <end position="137"/>
    </location>
</feature>
<evidence type="ECO:0000256" key="4">
    <source>
        <dbReference type="SAM" id="MobiDB-lite"/>
    </source>
</evidence>
<dbReference type="GO" id="GO:0001666">
    <property type="term" value="P:response to hypoxia"/>
    <property type="evidence" value="ECO:0007669"/>
    <property type="project" value="TreeGrafter"/>
</dbReference>
<keyword evidence="5" id="KW-0732">Signal</keyword>
<dbReference type="PROSITE" id="PS50278">
    <property type="entry name" value="PDGF_2"/>
    <property type="match status" value="1"/>
</dbReference>
<dbReference type="Gene3D" id="2.10.90.10">
    <property type="entry name" value="Cystine-knot cytokines"/>
    <property type="match status" value="1"/>
</dbReference>
<dbReference type="InterPro" id="IPR029034">
    <property type="entry name" value="Cystine-knot_cytokine"/>
</dbReference>
<dbReference type="PANTHER" id="PTHR12025">
    <property type="entry name" value="VASCULAR ENDOTHELIAL GROWTH FACTOR"/>
    <property type="match status" value="1"/>
</dbReference>
<feature type="domain" description="Platelet-derived growth factor (PDGF) family profile" evidence="6">
    <location>
        <begin position="31"/>
        <end position="127"/>
    </location>
</feature>
<dbReference type="EMBL" id="CAJRST010012224">
    <property type="protein sequence ID" value="CAG5928233.1"/>
    <property type="molecule type" value="Genomic_DNA"/>
</dbReference>
<keyword evidence="2" id="KW-1015">Disulfide bond</keyword>
<keyword evidence="1 3" id="KW-0339">Growth factor</keyword>
<dbReference type="SUPFAM" id="SSF57501">
    <property type="entry name" value="Cystine-knot cytokines"/>
    <property type="match status" value="1"/>
</dbReference>
<dbReference type="GO" id="GO:0042056">
    <property type="term" value="F:chemoattractant activity"/>
    <property type="evidence" value="ECO:0007669"/>
    <property type="project" value="TreeGrafter"/>
</dbReference>
<dbReference type="InterPro" id="IPR050507">
    <property type="entry name" value="PDGF/VEGF_growth_factor"/>
</dbReference>
<dbReference type="GO" id="GO:0005615">
    <property type="term" value="C:extracellular space"/>
    <property type="evidence" value="ECO:0007669"/>
    <property type="project" value="TreeGrafter"/>
</dbReference>